<reference evidence="4 5" key="1">
    <citation type="submission" date="2017-07" db="EMBL/GenBank/DDBJ databases">
        <authorList>
            <person name="Sun Z.S."/>
            <person name="Albrecht U."/>
            <person name="Echele G."/>
            <person name="Lee C.C."/>
        </authorList>
    </citation>
    <scope>NUCLEOTIDE SEQUENCE [LARGE SCALE GENOMIC DNA]</scope>
    <source>
        <strain evidence="4 5">CGMCC 1.12710</strain>
    </source>
</reference>
<proteinExistence type="predicted"/>
<keyword evidence="5" id="KW-1185">Reference proteome</keyword>
<evidence type="ECO:0000256" key="1">
    <source>
        <dbReference type="SAM" id="MobiDB-lite"/>
    </source>
</evidence>
<feature type="signal peptide" evidence="2">
    <location>
        <begin position="1"/>
        <end position="24"/>
    </location>
</feature>
<feature type="domain" description="EF-hand" evidence="3">
    <location>
        <begin position="121"/>
        <end position="156"/>
    </location>
</feature>
<organism evidence="4 5">
    <name type="scientific">Amphiplicatus metriothermophilus</name>
    <dbReference type="NCBI Taxonomy" id="1519374"/>
    <lineage>
        <taxon>Bacteria</taxon>
        <taxon>Pseudomonadati</taxon>
        <taxon>Pseudomonadota</taxon>
        <taxon>Alphaproteobacteria</taxon>
        <taxon>Parvularculales</taxon>
        <taxon>Parvularculaceae</taxon>
        <taxon>Amphiplicatus</taxon>
    </lineage>
</organism>
<feature type="region of interest" description="Disordered" evidence="1">
    <location>
        <begin position="24"/>
        <end position="49"/>
    </location>
</feature>
<feature type="chain" id="PRO_5012173059" description="EF-hand domain-containing protein" evidence="2">
    <location>
        <begin position="25"/>
        <end position="251"/>
    </location>
</feature>
<accession>A0A239PQA2</accession>
<gene>
    <name evidence="4" type="ORF">SAMN06297382_1154</name>
</gene>
<dbReference type="InterPro" id="IPR018247">
    <property type="entry name" value="EF_Hand_1_Ca_BS"/>
</dbReference>
<dbReference type="AlphaFoldDB" id="A0A239PQA2"/>
<dbReference type="InterPro" id="IPR011992">
    <property type="entry name" value="EF-hand-dom_pair"/>
</dbReference>
<dbReference type="OrthoDB" id="9842785at2"/>
<keyword evidence="2" id="KW-0732">Signal</keyword>
<dbReference type="RefSeq" id="WP_089411648.1">
    <property type="nucleotide sequence ID" value="NZ_FZQA01000002.1"/>
</dbReference>
<dbReference type="Proteomes" id="UP000198346">
    <property type="component" value="Unassembled WGS sequence"/>
</dbReference>
<dbReference type="PROSITE" id="PS00018">
    <property type="entry name" value="EF_HAND_1"/>
    <property type="match status" value="1"/>
</dbReference>
<protein>
    <recommendedName>
        <fullName evidence="3">EF-hand domain-containing protein</fullName>
    </recommendedName>
</protein>
<dbReference type="EMBL" id="FZQA01000002">
    <property type="protein sequence ID" value="SNT72122.1"/>
    <property type="molecule type" value="Genomic_DNA"/>
</dbReference>
<dbReference type="InterPro" id="IPR002048">
    <property type="entry name" value="EF_hand_dom"/>
</dbReference>
<name>A0A239PQA2_9PROT</name>
<evidence type="ECO:0000313" key="5">
    <source>
        <dbReference type="Proteomes" id="UP000198346"/>
    </source>
</evidence>
<dbReference type="GO" id="GO:0005509">
    <property type="term" value="F:calcium ion binding"/>
    <property type="evidence" value="ECO:0007669"/>
    <property type="project" value="InterPro"/>
</dbReference>
<dbReference type="PROSITE" id="PS50222">
    <property type="entry name" value="EF_HAND_2"/>
    <property type="match status" value="1"/>
</dbReference>
<evidence type="ECO:0000259" key="3">
    <source>
        <dbReference type="PROSITE" id="PS50222"/>
    </source>
</evidence>
<dbReference type="Gene3D" id="1.10.238.10">
    <property type="entry name" value="EF-hand"/>
    <property type="match status" value="1"/>
</dbReference>
<evidence type="ECO:0000313" key="4">
    <source>
        <dbReference type="EMBL" id="SNT72122.1"/>
    </source>
</evidence>
<dbReference type="SUPFAM" id="SSF47473">
    <property type="entry name" value="EF-hand"/>
    <property type="match status" value="1"/>
</dbReference>
<sequence length="251" mass="27651">MAVLKIVAAFAVVGASLAAARAQAPEQPADGSAAQGQEGRAEDQSAEAEIDPDEMADQLNKRQQLRQTVIFTRTINGEVVGEEKRTLTYTRDDPVRPSEAGGSAIEDLRAAFDREVLTRSEAYEEARLDFAAADSDRDGRLTAEEFVGLVLSWRENAARAAPATDEEAARQRQFRAFVEELDPEAAARQAAERARERFAYMAGAAPAIAREDYIREYLLDFDAMDQDGDMILMGEELMTFRALIRGEALEE</sequence>
<evidence type="ECO:0000256" key="2">
    <source>
        <dbReference type="SAM" id="SignalP"/>
    </source>
</evidence>